<keyword evidence="3" id="KW-1185">Reference proteome</keyword>
<accession>A0A2H3JKV0</accession>
<feature type="region of interest" description="Disordered" evidence="1">
    <location>
        <begin position="355"/>
        <end position="393"/>
    </location>
</feature>
<dbReference type="EMBL" id="KB468135">
    <property type="protein sequence ID" value="PCH42822.1"/>
    <property type="molecule type" value="Genomic_DNA"/>
</dbReference>
<sequence length="603" mass="67600">MTKIKNTEYFEFIRDVVGLKVKAIGRKNQETHLSSSGTPPKQSTGQPLDGEQRSKWIEGKVRGMFLELVRLRALFDGAIQPEEQRELMMAMLRQVRVMEAAYIKKFCSSRSRQNKPLEEVKERKETSDAVCGPTMDTLYATLLEIKPRDYVTPEVLDLFELAGESKKRSMEVVNRYHDSDGKEDLSTVMQNLSGTTQDFNDAAQAPRPRLQSVSLTDMVTEIEGEDQHKGLPEYSTRECHSSELGERTHVYATRYAICREVLPRRIPNSWEEEENEQSPEGASSSDNHDAEEDPQHELYSSGYKPDKDEDDEDDDDNARNDDIICEDGDRHGRTMIATKPMDRAVSVEMDLVMSSDTNEESSDIESPVFSSGDDAVAQGPSLLSSPFPDPGSRNARACARQVYASFLLPPQPLLPSPLSQSPPSPPADHAVLPPGDIDSRLPPSAPVNPYDHQQARYMYGDYYGWLLQLQTKDEGYHGERPTLRGCFGATYNRPYGVGQTNLAPLEEHTRPTSTFHGVQQTQAPHRHAVVPTPYSRPSVDGHQSSSHAYQHQPPRDCIHKMYWAEHTCLEFSIGISCIIHAKGVANDLYPHVRAGGEQLEITG</sequence>
<feature type="region of interest" description="Disordered" evidence="1">
    <location>
        <begin position="223"/>
        <end position="242"/>
    </location>
</feature>
<feature type="region of interest" description="Disordered" evidence="1">
    <location>
        <begin position="268"/>
        <end position="341"/>
    </location>
</feature>
<name>A0A2H3JKV0_WOLCO</name>
<feature type="region of interest" description="Disordered" evidence="1">
    <location>
        <begin position="29"/>
        <end position="53"/>
    </location>
</feature>
<feature type="compositionally biased region" description="Pro residues" evidence="1">
    <location>
        <begin position="414"/>
        <end position="426"/>
    </location>
</feature>
<feature type="region of interest" description="Disordered" evidence="1">
    <location>
        <begin position="414"/>
        <end position="449"/>
    </location>
</feature>
<evidence type="ECO:0000256" key="1">
    <source>
        <dbReference type="SAM" id="MobiDB-lite"/>
    </source>
</evidence>
<proteinExistence type="predicted"/>
<evidence type="ECO:0000313" key="3">
    <source>
        <dbReference type="Proteomes" id="UP000218811"/>
    </source>
</evidence>
<reference evidence="2 3" key="1">
    <citation type="journal article" date="2012" name="Science">
        <title>The Paleozoic origin of enzymatic lignin decomposition reconstructed from 31 fungal genomes.</title>
        <authorList>
            <person name="Floudas D."/>
            <person name="Binder M."/>
            <person name="Riley R."/>
            <person name="Barry K."/>
            <person name="Blanchette R.A."/>
            <person name="Henrissat B."/>
            <person name="Martinez A.T."/>
            <person name="Otillar R."/>
            <person name="Spatafora J.W."/>
            <person name="Yadav J.S."/>
            <person name="Aerts A."/>
            <person name="Benoit I."/>
            <person name="Boyd A."/>
            <person name="Carlson A."/>
            <person name="Copeland A."/>
            <person name="Coutinho P.M."/>
            <person name="de Vries R.P."/>
            <person name="Ferreira P."/>
            <person name="Findley K."/>
            <person name="Foster B."/>
            <person name="Gaskell J."/>
            <person name="Glotzer D."/>
            <person name="Gorecki P."/>
            <person name="Heitman J."/>
            <person name="Hesse C."/>
            <person name="Hori C."/>
            <person name="Igarashi K."/>
            <person name="Jurgens J.A."/>
            <person name="Kallen N."/>
            <person name="Kersten P."/>
            <person name="Kohler A."/>
            <person name="Kuees U."/>
            <person name="Kumar T.K.A."/>
            <person name="Kuo A."/>
            <person name="LaButti K."/>
            <person name="Larrondo L.F."/>
            <person name="Lindquist E."/>
            <person name="Ling A."/>
            <person name="Lombard V."/>
            <person name="Lucas S."/>
            <person name="Lundell T."/>
            <person name="Martin R."/>
            <person name="McLaughlin D.J."/>
            <person name="Morgenstern I."/>
            <person name="Morin E."/>
            <person name="Murat C."/>
            <person name="Nagy L.G."/>
            <person name="Nolan M."/>
            <person name="Ohm R.A."/>
            <person name="Patyshakuliyeva A."/>
            <person name="Rokas A."/>
            <person name="Ruiz-Duenas F.J."/>
            <person name="Sabat G."/>
            <person name="Salamov A."/>
            <person name="Samejima M."/>
            <person name="Schmutz J."/>
            <person name="Slot J.C."/>
            <person name="St John F."/>
            <person name="Stenlid J."/>
            <person name="Sun H."/>
            <person name="Sun S."/>
            <person name="Syed K."/>
            <person name="Tsang A."/>
            <person name="Wiebenga A."/>
            <person name="Young D."/>
            <person name="Pisabarro A."/>
            <person name="Eastwood D.C."/>
            <person name="Martin F."/>
            <person name="Cullen D."/>
            <person name="Grigoriev I.V."/>
            <person name="Hibbett D.S."/>
        </authorList>
    </citation>
    <scope>NUCLEOTIDE SEQUENCE [LARGE SCALE GENOMIC DNA]</scope>
    <source>
        <strain evidence="2 3">MD-104</strain>
    </source>
</reference>
<dbReference type="AlphaFoldDB" id="A0A2H3JKV0"/>
<feature type="compositionally biased region" description="Polar residues" evidence="1">
    <location>
        <begin position="31"/>
        <end position="46"/>
    </location>
</feature>
<gene>
    <name evidence="2" type="ORF">WOLCODRAFT_17953</name>
</gene>
<feature type="compositionally biased region" description="Basic and acidic residues" evidence="1">
    <location>
        <begin position="225"/>
        <end position="242"/>
    </location>
</feature>
<feature type="compositionally biased region" description="Basic and acidic residues" evidence="1">
    <location>
        <begin position="317"/>
        <end position="332"/>
    </location>
</feature>
<evidence type="ECO:0000313" key="2">
    <source>
        <dbReference type="EMBL" id="PCH42822.1"/>
    </source>
</evidence>
<dbReference type="Proteomes" id="UP000218811">
    <property type="component" value="Unassembled WGS sequence"/>
</dbReference>
<organism evidence="2 3">
    <name type="scientific">Wolfiporia cocos (strain MD-104)</name>
    <name type="common">Brown rot fungus</name>
    <dbReference type="NCBI Taxonomy" id="742152"/>
    <lineage>
        <taxon>Eukaryota</taxon>
        <taxon>Fungi</taxon>
        <taxon>Dikarya</taxon>
        <taxon>Basidiomycota</taxon>
        <taxon>Agaricomycotina</taxon>
        <taxon>Agaricomycetes</taxon>
        <taxon>Polyporales</taxon>
        <taxon>Phaeolaceae</taxon>
        <taxon>Wolfiporia</taxon>
    </lineage>
</organism>
<protein>
    <submittedName>
        <fullName evidence="2">Uncharacterized protein</fullName>
    </submittedName>
</protein>